<accession>A0ACC0IVA8</accession>
<sequence>MVNLLKSIGPWLWRHDENLQEASSVSSQAIHATIHKEDYKEWIHAAVYVSPNLALKESLWDDLEEVAENMDKPWLVAGDFNDYAN</sequence>
<protein>
    <submittedName>
        <fullName evidence="1">Uncharacterized protein</fullName>
    </submittedName>
</protein>
<evidence type="ECO:0000313" key="2">
    <source>
        <dbReference type="Proteomes" id="UP001060215"/>
    </source>
</evidence>
<gene>
    <name evidence="1" type="ORF">LOK49_LG01G02895</name>
</gene>
<comment type="caution">
    <text evidence="1">The sequence shown here is derived from an EMBL/GenBank/DDBJ whole genome shotgun (WGS) entry which is preliminary data.</text>
</comment>
<name>A0ACC0IVA8_9ERIC</name>
<dbReference type="EMBL" id="CM045758">
    <property type="protein sequence ID" value="KAI8029038.1"/>
    <property type="molecule type" value="Genomic_DNA"/>
</dbReference>
<reference evidence="1 2" key="1">
    <citation type="journal article" date="2022" name="Plant J.">
        <title>Chromosome-level genome of Camellia lanceoleosa provides a valuable resource for understanding genome evolution and self-incompatibility.</title>
        <authorList>
            <person name="Gong W."/>
            <person name="Xiao S."/>
            <person name="Wang L."/>
            <person name="Liao Z."/>
            <person name="Chang Y."/>
            <person name="Mo W."/>
            <person name="Hu G."/>
            <person name="Li W."/>
            <person name="Zhao G."/>
            <person name="Zhu H."/>
            <person name="Hu X."/>
            <person name="Ji K."/>
            <person name="Xiang X."/>
            <person name="Song Q."/>
            <person name="Yuan D."/>
            <person name="Jin S."/>
            <person name="Zhang L."/>
        </authorList>
    </citation>
    <scope>NUCLEOTIDE SEQUENCE [LARGE SCALE GENOMIC DNA]</scope>
    <source>
        <strain evidence="1">SQ_2022a</strain>
    </source>
</reference>
<proteinExistence type="predicted"/>
<evidence type="ECO:0000313" key="1">
    <source>
        <dbReference type="EMBL" id="KAI8029038.1"/>
    </source>
</evidence>
<dbReference type="Proteomes" id="UP001060215">
    <property type="component" value="Chromosome 1"/>
</dbReference>
<keyword evidence="2" id="KW-1185">Reference proteome</keyword>
<organism evidence="1 2">
    <name type="scientific">Camellia lanceoleosa</name>
    <dbReference type="NCBI Taxonomy" id="1840588"/>
    <lineage>
        <taxon>Eukaryota</taxon>
        <taxon>Viridiplantae</taxon>
        <taxon>Streptophyta</taxon>
        <taxon>Embryophyta</taxon>
        <taxon>Tracheophyta</taxon>
        <taxon>Spermatophyta</taxon>
        <taxon>Magnoliopsida</taxon>
        <taxon>eudicotyledons</taxon>
        <taxon>Gunneridae</taxon>
        <taxon>Pentapetalae</taxon>
        <taxon>asterids</taxon>
        <taxon>Ericales</taxon>
        <taxon>Theaceae</taxon>
        <taxon>Camellia</taxon>
    </lineage>
</organism>